<dbReference type="InterPro" id="IPR000192">
    <property type="entry name" value="Aminotrans_V_dom"/>
</dbReference>
<name>A0A1H5TNF1_9ACTN</name>
<dbReference type="InterPro" id="IPR011340">
    <property type="entry name" value="Cys_dSase-rel"/>
</dbReference>
<dbReference type="NCBIfam" id="TIGR01976">
    <property type="entry name" value="am_tr_V_VC1184"/>
    <property type="match status" value="1"/>
</dbReference>
<dbReference type="AlphaFoldDB" id="A0A1H5TNF1"/>
<dbReference type="InterPro" id="IPR015424">
    <property type="entry name" value="PyrdxlP-dep_Trfase"/>
</dbReference>
<sequence>MAYDVAAVRAQFPSLKAGCAHFDGPGGTQTPLPVIDAIADALANPLSNRGHGTPGERNADTIVGDARQAMADFLGAHPSGIVFGRSATQLAYDFARALAKTWSPGDEVVVTRLDHDSNIRPWIQAAQSAGATVRWADFDPATGELHPEAIGAVLSERTRLVAVTAASNLIGTRPAVAEISRSVHDAGALLYVDGVHYAAHVSVDVERLGADFFACSPYKFLGPHLGVLASRPELLDTLRPDKLLPSTDVVPERFELGTLPYELLAGARAAVDFIAGLGPRTEGGRRARLVSAFAALEEHEDVLRRRIEEGLSALEPVTVHSRAAERTPTLLMTIDGRSTVDAYHHLAERGVVAPSGSFYALEASRRIGLGDDGGLRVGLAPYNNAEDVDRLLQGLADFLRQPG</sequence>
<evidence type="ECO:0000313" key="3">
    <source>
        <dbReference type="Proteomes" id="UP000236723"/>
    </source>
</evidence>
<evidence type="ECO:0000259" key="1">
    <source>
        <dbReference type="Pfam" id="PF00266"/>
    </source>
</evidence>
<dbReference type="InterPro" id="IPR015422">
    <property type="entry name" value="PyrdxlP-dep_Trfase_small"/>
</dbReference>
<dbReference type="Pfam" id="PF00266">
    <property type="entry name" value="Aminotran_5"/>
    <property type="match status" value="1"/>
</dbReference>
<dbReference type="SUPFAM" id="SSF53383">
    <property type="entry name" value="PLP-dependent transferases"/>
    <property type="match status" value="1"/>
</dbReference>
<dbReference type="EMBL" id="FNVO01000001">
    <property type="protein sequence ID" value="SEF64300.1"/>
    <property type="molecule type" value="Genomic_DNA"/>
</dbReference>
<organism evidence="2 3">
    <name type="scientific">Thermomonospora echinospora</name>
    <dbReference type="NCBI Taxonomy" id="1992"/>
    <lineage>
        <taxon>Bacteria</taxon>
        <taxon>Bacillati</taxon>
        <taxon>Actinomycetota</taxon>
        <taxon>Actinomycetes</taxon>
        <taxon>Streptosporangiales</taxon>
        <taxon>Thermomonosporaceae</taxon>
        <taxon>Thermomonospora</taxon>
    </lineage>
</organism>
<dbReference type="Gene3D" id="3.90.1150.10">
    <property type="entry name" value="Aspartate Aminotransferase, domain 1"/>
    <property type="match status" value="1"/>
</dbReference>
<proteinExistence type="predicted"/>
<dbReference type="OrthoDB" id="7592443at2"/>
<dbReference type="InterPro" id="IPR015421">
    <property type="entry name" value="PyrdxlP-dep_Trfase_major"/>
</dbReference>
<dbReference type="RefSeq" id="WP_103936080.1">
    <property type="nucleotide sequence ID" value="NZ_FNVO01000001.1"/>
</dbReference>
<evidence type="ECO:0000313" key="2">
    <source>
        <dbReference type="EMBL" id="SEF64300.1"/>
    </source>
</evidence>
<accession>A0A1H5TNF1</accession>
<keyword evidence="3" id="KW-1185">Reference proteome</keyword>
<gene>
    <name evidence="2" type="ORF">SAMN04489712_101688</name>
</gene>
<feature type="domain" description="Aminotransferase class V" evidence="1">
    <location>
        <begin position="22"/>
        <end position="391"/>
    </location>
</feature>
<dbReference type="Gene3D" id="3.40.640.10">
    <property type="entry name" value="Type I PLP-dependent aspartate aminotransferase-like (Major domain)"/>
    <property type="match status" value="1"/>
</dbReference>
<dbReference type="PANTHER" id="PTHR43586:SF21">
    <property type="entry name" value="PYRIDOXAL PHOSPHATE (PLP)-DEPENDENT ASPARTATE AMINOTRANSFERASE SUPERFAMILY"/>
    <property type="match status" value="1"/>
</dbReference>
<dbReference type="PANTHER" id="PTHR43586">
    <property type="entry name" value="CYSTEINE DESULFURASE"/>
    <property type="match status" value="1"/>
</dbReference>
<reference evidence="3" key="1">
    <citation type="submission" date="2016-10" db="EMBL/GenBank/DDBJ databases">
        <authorList>
            <person name="Varghese N."/>
            <person name="Submissions S."/>
        </authorList>
    </citation>
    <scope>NUCLEOTIDE SEQUENCE [LARGE SCALE GENOMIC DNA]</scope>
    <source>
        <strain evidence="3">DSM 43163</strain>
    </source>
</reference>
<protein>
    <submittedName>
        <fullName evidence="2">Cysteine desulfurase family protein, VC1184 subfamily</fullName>
    </submittedName>
</protein>
<dbReference type="Proteomes" id="UP000236723">
    <property type="component" value="Unassembled WGS sequence"/>
</dbReference>